<dbReference type="Proteomes" id="UP001208567">
    <property type="component" value="Unassembled WGS sequence"/>
</dbReference>
<comment type="caution">
    <text evidence="2">The sequence shown here is derived from an EMBL/GenBank/DDBJ whole genome shotgun (WGS) entry which is preliminary data.</text>
</comment>
<feature type="transmembrane region" description="Helical" evidence="1">
    <location>
        <begin position="86"/>
        <end position="104"/>
    </location>
</feature>
<dbReference type="Pfam" id="PF03862">
    <property type="entry name" value="SpoVAC_SpoVAEB"/>
    <property type="match status" value="1"/>
</dbReference>
<reference evidence="2 3" key="1">
    <citation type="journal article" date="2024" name="Int. J. Syst. Evol. Microbiol.">
        <title>Clostridium omnivorum sp. nov., isolated from anoxic soil under the treatment of reductive soil disinfestation.</title>
        <authorList>
            <person name="Ueki A."/>
            <person name="Tonouchi A."/>
            <person name="Kaku N."/>
            <person name="Honma S."/>
            <person name="Ueki K."/>
        </authorList>
    </citation>
    <scope>NUCLEOTIDE SEQUENCE [LARGE SCALE GENOMIC DNA]</scope>
    <source>
        <strain evidence="2 3">E14</strain>
    </source>
</reference>
<keyword evidence="3" id="KW-1185">Reference proteome</keyword>
<keyword evidence="1" id="KW-1133">Transmembrane helix</keyword>
<dbReference type="InterPro" id="IPR005562">
    <property type="entry name" value="SpoVA"/>
</dbReference>
<organism evidence="2 3">
    <name type="scientific">Clostridium omnivorum</name>
    <dbReference type="NCBI Taxonomy" id="1604902"/>
    <lineage>
        <taxon>Bacteria</taxon>
        <taxon>Bacillati</taxon>
        <taxon>Bacillota</taxon>
        <taxon>Clostridia</taxon>
        <taxon>Eubacteriales</taxon>
        <taxon>Clostridiaceae</taxon>
        <taxon>Clostridium</taxon>
    </lineage>
</organism>
<proteinExistence type="predicted"/>
<dbReference type="RefSeq" id="WP_264847918.1">
    <property type="nucleotide sequence ID" value="NZ_BRXR01000001.1"/>
</dbReference>
<protein>
    <submittedName>
        <fullName evidence="2">Stage V sporulation protein AC</fullName>
    </submittedName>
</protein>
<dbReference type="PANTHER" id="PTHR38450:SF1">
    <property type="entry name" value="STAGE V SPORULATION PROTEIN AC"/>
    <property type="match status" value="1"/>
</dbReference>
<evidence type="ECO:0000256" key="1">
    <source>
        <dbReference type="SAM" id="Phobius"/>
    </source>
</evidence>
<feature type="transmembrane region" description="Helical" evidence="1">
    <location>
        <begin position="63"/>
        <end position="81"/>
    </location>
</feature>
<keyword evidence="1" id="KW-0812">Transmembrane</keyword>
<feature type="transmembrane region" description="Helical" evidence="1">
    <location>
        <begin position="30"/>
        <end position="51"/>
    </location>
</feature>
<evidence type="ECO:0000313" key="2">
    <source>
        <dbReference type="EMBL" id="GLC28655.1"/>
    </source>
</evidence>
<dbReference type="InterPro" id="IPR014203">
    <property type="entry name" value="Spore_V_AC"/>
</dbReference>
<gene>
    <name evidence="2" type="primary">spoVAC2</name>
    <name evidence="2" type="ORF">bsdE14_00650</name>
</gene>
<keyword evidence="1" id="KW-0472">Membrane</keyword>
<dbReference type="NCBIfam" id="TIGR02838">
    <property type="entry name" value="spore_V_AC"/>
    <property type="match status" value="1"/>
</dbReference>
<evidence type="ECO:0000313" key="3">
    <source>
        <dbReference type="Proteomes" id="UP001208567"/>
    </source>
</evidence>
<dbReference type="PANTHER" id="PTHR38450">
    <property type="entry name" value="STAGE V SPORULATION PROTEIN AC-RELATED"/>
    <property type="match status" value="1"/>
</dbReference>
<sequence>MENGEEKIKQKFHQLTSEVKPKSRLLKNCINAFIVGGIFCSIGQFFNNYFLNIGVPKDDASTYVSIVMVFIGALLTGIGVYDKIAAVAGAGSVVPITGFANSIVSPAMEFKKEGFIFGVAAKMFVIAGPVLVYGIGSSVIVGIIYYFLK</sequence>
<dbReference type="EMBL" id="BRXR01000001">
    <property type="protein sequence ID" value="GLC28655.1"/>
    <property type="molecule type" value="Genomic_DNA"/>
</dbReference>
<feature type="transmembrane region" description="Helical" evidence="1">
    <location>
        <begin position="124"/>
        <end position="148"/>
    </location>
</feature>
<accession>A0ABQ5N0C5</accession>
<name>A0ABQ5N0C5_9CLOT</name>